<dbReference type="InterPro" id="IPR000192">
    <property type="entry name" value="Aminotrans_V_dom"/>
</dbReference>
<dbReference type="SUPFAM" id="SSF53383">
    <property type="entry name" value="PLP-dependent transferases"/>
    <property type="match status" value="1"/>
</dbReference>
<dbReference type="BioCyc" id="IAGG583356:GHAH-1765-MONOMER"/>
<reference evidence="7 8" key="1">
    <citation type="journal article" date="2010" name="Stand. Genomic Sci.">
        <title>Complete genome sequence of Ignisphaera aggregans type strain (AQ1.S1).</title>
        <authorList>
            <person name="Goker M."/>
            <person name="Held B."/>
            <person name="Lapidus A."/>
            <person name="Nolan M."/>
            <person name="Spring S."/>
            <person name="Yasawong M."/>
            <person name="Lucas S."/>
            <person name="Glavina Del Rio T."/>
            <person name="Tice H."/>
            <person name="Cheng J.F."/>
            <person name="Goodwin L."/>
            <person name="Tapia R."/>
            <person name="Pitluck S."/>
            <person name="Liolios K."/>
            <person name="Ivanova N."/>
            <person name="Mavromatis K."/>
            <person name="Mikhailova N."/>
            <person name="Pati A."/>
            <person name="Chen A."/>
            <person name="Palaniappan K."/>
            <person name="Brambilla E."/>
            <person name="Land M."/>
            <person name="Hauser L."/>
            <person name="Chang Y.J."/>
            <person name="Jeffries C.D."/>
            <person name="Brettin T."/>
            <person name="Detter J.C."/>
            <person name="Han C."/>
            <person name="Rohde M."/>
            <person name="Sikorski J."/>
            <person name="Woyke T."/>
            <person name="Bristow J."/>
            <person name="Eisen J.A."/>
            <person name="Markowitz V."/>
            <person name="Hugenholtz P."/>
            <person name="Kyrpides N.C."/>
            <person name="Klenk H.P."/>
        </authorList>
    </citation>
    <scope>NUCLEOTIDE SEQUENCE [LARGE SCALE GENOMIC DNA]</scope>
    <source>
        <strain evidence="8">DSM 17230 / JCM 13409 / AQ1.S1</strain>
    </source>
</reference>
<evidence type="ECO:0000313" key="7">
    <source>
        <dbReference type="EMBL" id="ADM28575.1"/>
    </source>
</evidence>
<dbReference type="Gene3D" id="3.40.640.10">
    <property type="entry name" value="Type I PLP-dependent aspartate aminotransferase-like (Major domain)"/>
    <property type="match status" value="1"/>
</dbReference>
<dbReference type="STRING" id="583356.Igag_1778"/>
<keyword evidence="8" id="KW-1185">Reference proteome</keyword>
<dbReference type="InterPro" id="IPR015424">
    <property type="entry name" value="PyrdxlP-dep_Trfase"/>
</dbReference>
<dbReference type="EMBL" id="CP002098">
    <property type="protein sequence ID" value="ADM28575.1"/>
    <property type="molecule type" value="Genomic_DNA"/>
</dbReference>
<evidence type="ECO:0000256" key="2">
    <source>
        <dbReference type="ARBA" id="ARBA00009236"/>
    </source>
</evidence>
<dbReference type="HOGENOM" id="CLU_027686_1_1_2"/>
<dbReference type="Pfam" id="PF00266">
    <property type="entry name" value="Aminotran_5"/>
    <property type="match status" value="1"/>
</dbReference>
<dbReference type="InterPro" id="IPR024169">
    <property type="entry name" value="SP_NH2Trfase/AEP_transaminase"/>
</dbReference>
<evidence type="ECO:0000256" key="1">
    <source>
        <dbReference type="ARBA" id="ARBA00001933"/>
    </source>
</evidence>
<keyword evidence="3" id="KW-0663">Pyridoxal phosphate</keyword>
<dbReference type="InterPro" id="IPR020578">
    <property type="entry name" value="Aminotrans_V_PyrdxlP_BS"/>
</dbReference>
<dbReference type="InterPro" id="IPR015422">
    <property type="entry name" value="PyrdxlP-dep_Trfase_small"/>
</dbReference>
<organism evidence="7 8">
    <name type="scientific">Ignisphaera aggregans (strain DSM 17230 / JCM 13409 / AQ1.S1)</name>
    <dbReference type="NCBI Taxonomy" id="583356"/>
    <lineage>
        <taxon>Archaea</taxon>
        <taxon>Thermoproteota</taxon>
        <taxon>Thermoprotei</taxon>
        <taxon>Desulfurococcales</taxon>
        <taxon>Desulfurococcaceae</taxon>
        <taxon>Ignisphaera</taxon>
    </lineage>
</organism>
<comment type="cofactor">
    <cofactor evidence="1 5">
        <name>pyridoxal 5'-phosphate</name>
        <dbReference type="ChEBI" id="CHEBI:597326"/>
    </cofactor>
</comment>
<dbReference type="PROSITE" id="PS00595">
    <property type="entry name" value="AA_TRANSFER_CLASS_5"/>
    <property type="match status" value="1"/>
</dbReference>
<sequence length="344" mass="38130">MKYLTPGPVQLPKMVIDAIARQPQFHRTDEFRATMRMVLEKLSKVYPYGQPIVMPGTGTFAVDVMVYNYIEPGDNVLVISMGEFGERLSDSIESRGAKVIKLEYEIGGAPSLDVVEDTAKKYDNISAIAVVHNETSAGVTYRYIEKLQDVAYSVGAILLVDSVSALPAEPIKSRVDVIATASQKAFLAPPGAAILYVSREPRAKTRIPPSMDLTRYLKGIHIGDTPYTPPINVVYGLDASLDYILGMGIDQYHAVHRERAYILYTGLKLKPVPRDPYLWSYTVTAFYTEKGAGYIVRELKKHGYVIASGMGRYKDSIIRIGVMGDIAREDLEKVVEVVNSLVDQ</sequence>
<dbReference type="PIRSF" id="PIRSF000524">
    <property type="entry name" value="SPT"/>
    <property type="match status" value="1"/>
</dbReference>
<dbReference type="GO" id="GO:0019265">
    <property type="term" value="P:glycine biosynthetic process, by transamination of glyoxylate"/>
    <property type="evidence" value="ECO:0007669"/>
    <property type="project" value="TreeGrafter"/>
</dbReference>
<dbReference type="Proteomes" id="UP000001304">
    <property type="component" value="Chromosome"/>
</dbReference>
<dbReference type="InterPro" id="IPR015421">
    <property type="entry name" value="PyrdxlP-dep_Trfase_major"/>
</dbReference>
<feature type="domain" description="Aminotransferase class V" evidence="6">
    <location>
        <begin position="32"/>
        <end position="269"/>
    </location>
</feature>
<accession>E0SSB8</accession>
<comment type="similarity">
    <text evidence="2 4">Belongs to the class-V pyridoxal-phosphate-dependent aminotransferase family.</text>
</comment>
<dbReference type="PANTHER" id="PTHR21152">
    <property type="entry name" value="AMINOTRANSFERASE CLASS V"/>
    <property type="match status" value="1"/>
</dbReference>
<evidence type="ECO:0000259" key="6">
    <source>
        <dbReference type="Pfam" id="PF00266"/>
    </source>
</evidence>
<proteinExistence type="inferred from homology"/>
<dbReference type="KEGG" id="iag:Igag_1778"/>
<evidence type="ECO:0000313" key="8">
    <source>
        <dbReference type="Proteomes" id="UP000001304"/>
    </source>
</evidence>
<keyword evidence="7" id="KW-0032">Aminotransferase</keyword>
<dbReference type="PANTHER" id="PTHR21152:SF39">
    <property type="entry name" value="SOLUBLE HYDROGENASE, SMALL SUBUNIT"/>
    <property type="match status" value="1"/>
</dbReference>
<dbReference type="AlphaFoldDB" id="E0SSB8"/>
<dbReference type="Gene3D" id="3.90.1150.10">
    <property type="entry name" value="Aspartate Aminotransferase, domain 1"/>
    <property type="match status" value="1"/>
</dbReference>
<evidence type="ECO:0000256" key="3">
    <source>
        <dbReference type="ARBA" id="ARBA00022898"/>
    </source>
</evidence>
<evidence type="ECO:0000256" key="5">
    <source>
        <dbReference type="RuleBase" id="RU004504"/>
    </source>
</evidence>
<dbReference type="GO" id="GO:0004760">
    <property type="term" value="F:L-serine-pyruvate transaminase activity"/>
    <property type="evidence" value="ECO:0007669"/>
    <property type="project" value="TreeGrafter"/>
</dbReference>
<gene>
    <name evidence="7" type="ordered locus">Igag_1778</name>
</gene>
<name>E0SSB8_IGNAA</name>
<keyword evidence="7" id="KW-0808">Transferase</keyword>
<dbReference type="GO" id="GO:0008453">
    <property type="term" value="F:alanine-glyoxylate transaminase activity"/>
    <property type="evidence" value="ECO:0007669"/>
    <property type="project" value="TreeGrafter"/>
</dbReference>
<protein>
    <submittedName>
        <fullName evidence="7">Aminotransferase class V</fullName>
    </submittedName>
</protein>
<evidence type="ECO:0000256" key="4">
    <source>
        <dbReference type="RuleBase" id="RU004075"/>
    </source>
</evidence>